<dbReference type="InterPro" id="IPR036397">
    <property type="entry name" value="RNaseH_sf"/>
</dbReference>
<comment type="subunit">
    <text evidence="2">DNA polymerase III contains a core (composed of alpha, epsilon and theta chains) that associates with a tau subunit. This core dimerizes to form the POLIII' complex. PolIII' associates with the gamma complex (composed of gamma, delta, delta', psi and chi chains) and with the beta chain to form the complete DNA polymerase III complex.</text>
</comment>
<dbReference type="GO" id="GO:0005829">
    <property type="term" value="C:cytosol"/>
    <property type="evidence" value="ECO:0007669"/>
    <property type="project" value="TreeGrafter"/>
</dbReference>
<gene>
    <name evidence="4" type="ORF">E8A74_10395</name>
</gene>
<name>A0A4U1JFI6_9BACT</name>
<dbReference type="GO" id="GO:0045004">
    <property type="term" value="P:DNA replication proofreading"/>
    <property type="evidence" value="ECO:0007669"/>
    <property type="project" value="TreeGrafter"/>
</dbReference>
<reference evidence="4 5" key="1">
    <citation type="submission" date="2019-04" db="EMBL/GenBank/DDBJ databases">
        <authorList>
            <person name="Li Y."/>
            <person name="Wang J."/>
        </authorList>
    </citation>
    <scope>NUCLEOTIDE SEQUENCE [LARGE SCALE GENOMIC DNA]</scope>
    <source>
        <strain evidence="4 5">DSM 14668</strain>
    </source>
</reference>
<evidence type="ECO:0000313" key="5">
    <source>
        <dbReference type="Proteomes" id="UP000309215"/>
    </source>
</evidence>
<dbReference type="NCBIfam" id="TIGR00573">
    <property type="entry name" value="dnaq"/>
    <property type="match status" value="1"/>
</dbReference>
<dbReference type="Pfam" id="PF00929">
    <property type="entry name" value="RNase_T"/>
    <property type="match status" value="1"/>
</dbReference>
<comment type="function">
    <text evidence="1">DNA polymerase III is a complex, multichain enzyme responsible for most of the replicative synthesis in bacteria. The epsilon subunit contain the editing function and is a proofreading 3'-5' exonuclease.</text>
</comment>
<dbReference type="OrthoDB" id="5497329at2"/>
<comment type="caution">
    <text evidence="4">The sequence shown here is derived from an EMBL/GenBank/DDBJ whole genome shotgun (WGS) entry which is preliminary data.</text>
</comment>
<keyword evidence="4" id="KW-0540">Nuclease</keyword>
<keyword evidence="4" id="KW-0378">Hydrolase</keyword>
<dbReference type="Gene3D" id="3.30.420.10">
    <property type="entry name" value="Ribonuclease H-like superfamily/Ribonuclease H"/>
    <property type="match status" value="1"/>
</dbReference>
<accession>A0A4U1JFI6</accession>
<evidence type="ECO:0000256" key="1">
    <source>
        <dbReference type="ARBA" id="ARBA00025483"/>
    </source>
</evidence>
<dbReference type="InterPro" id="IPR012337">
    <property type="entry name" value="RNaseH-like_sf"/>
</dbReference>
<dbReference type="SMART" id="SM00479">
    <property type="entry name" value="EXOIII"/>
    <property type="match status" value="1"/>
</dbReference>
<proteinExistence type="predicted"/>
<dbReference type="RefSeq" id="WP_136928803.1">
    <property type="nucleotide sequence ID" value="NZ_SSMQ01000008.1"/>
</dbReference>
<dbReference type="GO" id="GO:0003677">
    <property type="term" value="F:DNA binding"/>
    <property type="evidence" value="ECO:0007669"/>
    <property type="project" value="InterPro"/>
</dbReference>
<dbReference type="CDD" id="cd06127">
    <property type="entry name" value="DEDDh"/>
    <property type="match status" value="1"/>
</dbReference>
<dbReference type="Proteomes" id="UP000309215">
    <property type="component" value="Unassembled WGS sequence"/>
</dbReference>
<dbReference type="GO" id="GO:0008408">
    <property type="term" value="F:3'-5' exonuclease activity"/>
    <property type="evidence" value="ECO:0007669"/>
    <property type="project" value="TreeGrafter"/>
</dbReference>
<organism evidence="4 5">
    <name type="scientific">Polyangium fumosum</name>
    <dbReference type="NCBI Taxonomy" id="889272"/>
    <lineage>
        <taxon>Bacteria</taxon>
        <taxon>Pseudomonadati</taxon>
        <taxon>Myxococcota</taxon>
        <taxon>Polyangia</taxon>
        <taxon>Polyangiales</taxon>
        <taxon>Polyangiaceae</taxon>
        <taxon>Polyangium</taxon>
    </lineage>
</organism>
<protein>
    <submittedName>
        <fullName evidence="4">3'-5' exonuclease</fullName>
    </submittedName>
</protein>
<evidence type="ECO:0000256" key="2">
    <source>
        <dbReference type="ARBA" id="ARBA00026073"/>
    </source>
</evidence>
<feature type="domain" description="Exonuclease" evidence="3">
    <location>
        <begin position="44"/>
        <end position="218"/>
    </location>
</feature>
<sequence length="247" mass="27011">MKVADPCGCFPTGRHYPGIAHLLKVRAVGVASELDASAPWIDLPIAFLDVETTGRNAAQDRLVEVAVVIGLRGDVVARHSWLVNPGRPIPAESTAVHGIRDEDVAGKPAFAEVANEILATLAGAIPAAYNAVFDRGFMLAELERASVRPENPPPAMRREVDWIDPLTFARELYKHEGSRALGDMAALLGIELVNAHRATDDAEAALRVLYALAKDSRVPRAYGSFIQEQRRLLRIQDEARARWRKPS</sequence>
<dbReference type="FunFam" id="3.30.420.10:FF:000045">
    <property type="entry name" value="3'-5' exonuclease DinG"/>
    <property type="match status" value="1"/>
</dbReference>
<dbReference type="EMBL" id="SSMQ01000008">
    <property type="protein sequence ID" value="TKD10004.1"/>
    <property type="molecule type" value="Genomic_DNA"/>
</dbReference>
<dbReference type="AlphaFoldDB" id="A0A4U1JFI6"/>
<dbReference type="PANTHER" id="PTHR30231">
    <property type="entry name" value="DNA POLYMERASE III SUBUNIT EPSILON"/>
    <property type="match status" value="1"/>
</dbReference>
<keyword evidence="5" id="KW-1185">Reference proteome</keyword>
<dbReference type="InterPro" id="IPR006054">
    <property type="entry name" value="DnaQ"/>
</dbReference>
<dbReference type="InterPro" id="IPR013520">
    <property type="entry name" value="Ribonucl_H"/>
</dbReference>
<evidence type="ECO:0000259" key="3">
    <source>
        <dbReference type="SMART" id="SM00479"/>
    </source>
</evidence>
<evidence type="ECO:0000313" key="4">
    <source>
        <dbReference type="EMBL" id="TKD10004.1"/>
    </source>
</evidence>
<dbReference type="SUPFAM" id="SSF53098">
    <property type="entry name" value="Ribonuclease H-like"/>
    <property type="match status" value="1"/>
</dbReference>
<keyword evidence="4" id="KW-0269">Exonuclease</keyword>
<dbReference type="GO" id="GO:0003887">
    <property type="term" value="F:DNA-directed DNA polymerase activity"/>
    <property type="evidence" value="ECO:0007669"/>
    <property type="project" value="InterPro"/>
</dbReference>
<dbReference type="PANTHER" id="PTHR30231:SF41">
    <property type="entry name" value="DNA POLYMERASE III SUBUNIT EPSILON"/>
    <property type="match status" value="1"/>
</dbReference>